<dbReference type="PROSITE" id="PS50948">
    <property type="entry name" value="PAN"/>
    <property type="match status" value="1"/>
</dbReference>
<comment type="caution">
    <text evidence="5">Lacks conserved residue(s) required for the propagation of feature annotation.</text>
</comment>
<dbReference type="InterPro" id="IPR000742">
    <property type="entry name" value="EGF"/>
</dbReference>
<evidence type="ECO:0000259" key="6">
    <source>
        <dbReference type="PROSITE" id="PS50026"/>
    </source>
</evidence>
<proteinExistence type="predicted"/>
<evidence type="ECO:0000313" key="9">
    <source>
        <dbReference type="Proteomes" id="UP000225706"/>
    </source>
</evidence>
<protein>
    <submittedName>
        <fullName evidence="8">Uromodulin</fullName>
    </submittedName>
</protein>
<dbReference type="SUPFAM" id="SSF57196">
    <property type="entry name" value="EGF/Laminin"/>
    <property type="match status" value="1"/>
</dbReference>
<dbReference type="Gene3D" id="2.10.25.10">
    <property type="entry name" value="Laminin"/>
    <property type="match status" value="1"/>
</dbReference>
<dbReference type="GO" id="GO:0005509">
    <property type="term" value="F:calcium ion binding"/>
    <property type="evidence" value="ECO:0007669"/>
    <property type="project" value="InterPro"/>
</dbReference>
<keyword evidence="4" id="KW-1015">Disulfide bond</keyword>
<evidence type="ECO:0000256" key="3">
    <source>
        <dbReference type="ARBA" id="ARBA00022737"/>
    </source>
</evidence>
<dbReference type="PROSITE" id="PS00010">
    <property type="entry name" value="ASX_HYDROXYL"/>
    <property type="match status" value="1"/>
</dbReference>
<accession>A0A2B4RNZ9</accession>
<reference evidence="9" key="1">
    <citation type="journal article" date="2017" name="bioRxiv">
        <title>Comparative analysis of the genomes of Stylophora pistillata and Acropora digitifera provides evidence for extensive differences between species of corals.</title>
        <authorList>
            <person name="Voolstra C.R."/>
            <person name="Li Y."/>
            <person name="Liew Y.J."/>
            <person name="Baumgarten S."/>
            <person name="Zoccola D."/>
            <person name="Flot J.-F."/>
            <person name="Tambutte S."/>
            <person name="Allemand D."/>
            <person name="Aranda M."/>
        </authorList>
    </citation>
    <scope>NUCLEOTIDE SEQUENCE [LARGE SCALE GENOMIC DNA]</scope>
</reference>
<dbReference type="Proteomes" id="UP000225706">
    <property type="component" value="Unassembled WGS sequence"/>
</dbReference>
<evidence type="ECO:0000313" key="8">
    <source>
        <dbReference type="EMBL" id="PFX18533.1"/>
    </source>
</evidence>
<keyword evidence="2" id="KW-0732">Signal</keyword>
<dbReference type="Pfam" id="PF23283">
    <property type="entry name" value="D8C_UMOD"/>
    <property type="match status" value="1"/>
</dbReference>
<comment type="caution">
    <text evidence="8">The sequence shown here is derived from an EMBL/GenBank/DDBJ whole genome shotgun (WGS) entry which is preliminary data.</text>
</comment>
<evidence type="ECO:0000256" key="2">
    <source>
        <dbReference type="ARBA" id="ARBA00022729"/>
    </source>
</evidence>
<dbReference type="SMART" id="SM00181">
    <property type="entry name" value="EGF"/>
    <property type="match status" value="1"/>
</dbReference>
<dbReference type="InterPro" id="IPR018097">
    <property type="entry name" value="EGF_Ca-bd_CS"/>
</dbReference>
<name>A0A2B4RNZ9_STYPI</name>
<dbReference type="PROSITE" id="PS50026">
    <property type="entry name" value="EGF_3"/>
    <property type="match status" value="1"/>
</dbReference>
<dbReference type="InterPro" id="IPR057774">
    <property type="entry name" value="D8C_UMOD/GP2/OIT3-like"/>
</dbReference>
<evidence type="ECO:0000259" key="7">
    <source>
        <dbReference type="PROSITE" id="PS50948"/>
    </source>
</evidence>
<evidence type="ECO:0000256" key="4">
    <source>
        <dbReference type="ARBA" id="ARBA00023157"/>
    </source>
</evidence>
<dbReference type="InterPro" id="IPR003609">
    <property type="entry name" value="Pan_app"/>
</dbReference>
<evidence type="ECO:0000256" key="1">
    <source>
        <dbReference type="ARBA" id="ARBA00022536"/>
    </source>
</evidence>
<dbReference type="InterPro" id="IPR000152">
    <property type="entry name" value="EGF-type_Asp/Asn_hydroxyl_site"/>
</dbReference>
<keyword evidence="9" id="KW-1185">Reference proteome</keyword>
<dbReference type="PANTHER" id="PTHR24050:SF28">
    <property type="entry name" value="UROMODULIN-LIKE"/>
    <property type="match status" value="1"/>
</dbReference>
<dbReference type="SMART" id="SM00179">
    <property type="entry name" value="EGF_CA"/>
    <property type="match status" value="1"/>
</dbReference>
<dbReference type="OrthoDB" id="5945566at2759"/>
<dbReference type="PANTHER" id="PTHR24050">
    <property type="entry name" value="PA14 DOMAIN-CONTAINING PROTEIN"/>
    <property type="match status" value="1"/>
</dbReference>
<feature type="domain" description="Apple" evidence="7">
    <location>
        <begin position="148"/>
        <end position="224"/>
    </location>
</feature>
<dbReference type="InterPro" id="IPR001881">
    <property type="entry name" value="EGF-like_Ca-bd_dom"/>
</dbReference>
<keyword evidence="1 5" id="KW-0245">EGF-like domain</keyword>
<keyword evidence="3" id="KW-0677">Repeat</keyword>
<dbReference type="InterPro" id="IPR052235">
    <property type="entry name" value="Nephronectin_domain"/>
</dbReference>
<evidence type="ECO:0000256" key="5">
    <source>
        <dbReference type="PROSITE-ProRule" id="PRU00076"/>
    </source>
</evidence>
<dbReference type="InterPro" id="IPR024731">
    <property type="entry name" value="NELL2-like_EGF"/>
</dbReference>
<feature type="domain" description="EGF-like" evidence="6">
    <location>
        <begin position="277"/>
        <end position="317"/>
    </location>
</feature>
<dbReference type="FunFam" id="2.10.25.10:FF:000038">
    <property type="entry name" value="Fibrillin 2"/>
    <property type="match status" value="1"/>
</dbReference>
<gene>
    <name evidence="8" type="primary">Umod</name>
    <name evidence="8" type="ORF">AWC38_SpisGene17096</name>
</gene>
<organism evidence="8 9">
    <name type="scientific">Stylophora pistillata</name>
    <name type="common">Smooth cauliflower coral</name>
    <dbReference type="NCBI Taxonomy" id="50429"/>
    <lineage>
        <taxon>Eukaryota</taxon>
        <taxon>Metazoa</taxon>
        <taxon>Cnidaria</taxon>
        <taxon>Anthozoa</taxon>
        <taxon>Hexacorallia</taxon>
        <taxon>Scleractinia</taxon>
        <taxon>Astrocoeniina</taxon>
        <taxon>Pocilloporidae</taxon>
        <taxon>Stylophora</taxon>
    </lineage>
</organism>
<dbReference type="AlphaFoldDB" id="A0A2B4RNZ9"/>
<sequence>MVKGICELSNRTKEARPEDFVKDLERYYMKSSTRVPLGSIPELPGDSCKEIKASEGGQAVSGNYWLDSTRSGDSMLARCDMKTEVVDYCIKHQCQNSAVCVNGHRSINAYKGLMIAIAMLNAKTVKAPTSVAANQDFKETGKTYAVQCGTDLYSIYQMMLKGHTFKTLKIKPGTLECREACLADVRCQSYNVMVKGICELSNRTKEARPEDFVKDLERYYMKSSTRVPLGSIPELPGNSCREIKANEGEQAVSGNYWLDSTRSGKSMLARCDMKTEDINECAEGSHRCHQDATCQNTAGSYKCTCNSEYIGNGLNCEPEECSNYKTLTSARRNKSYKSSTPYICDDELDEKWYRFNGYAGTKMPTSCVTFKRCGGQRPGWLSGGHPTKADGRVSRTVYFRSVDNCKVKSKIIQVRNCGSYYVYHLSAVNHGSNCARFCGT</sequence>
<dbReference type="CDD" id="cd00054">
    <property type="entry name" value="EGF_CA"/>
    <property type="match status" value="1"/>
</dbReference>
<dbReference type="Pfam" id="PF12947">
    <property type="entry name" value="EGF_3"/>
    <property type="match status" value="1"/>
</dbReference>
<dbReference type="PROSITE" id="PS01187">
    <property type="entry name" value="EGF_CA"/>
    <property type="match status" value="1"/>
</dbReference>
<dbReference type="EMBL" id="LSMT01000405">
    <property type="protein sequence ID" value="PFX18533.1"/>
    <property type="molecule type" value="Genomic_DNA"/>
</dbReference>